<dbReference type="PROSITE" id="PS51886">
    <property type="entry name" value="TLDC"/>
    <property type="match status" value="1"/>
</dbReference>
<dbReference type="Pfam" id="PF07707">
    <property type="entry name" value="BACK"/>
    <property type="match status" value="1"/>
</dbReference>
<dbReference type="VEuPathDB" id="FungiDB:RhiirA1_459866"/>
<dbReference type="Proteomes" id="UP000232688">
    <property type="component" value="Unassembled WGS sequence"/>
</dbReference>
<dbReference type="VEuPathDB" id="FungiDB:FUN_009095"/>
<dbReference type="EMBL" id="LLXH01000471">
    <property type="protein sequence ID" value="PKC66330.1"/>
    <property type="molecule type" value="Genomic_DNA"/>
</dbReference>
<dbReference type="Gene3D" id="1.25.40.420">
    <property type="match status" value="1"/>
</dbReference>
<feature type="domain" description="BTB" evidence="1">
    <location>
        <begin position="23"/>
        <end position="95"/>
    </location>
</feature>
<feature type="domain" description="TLDc" evidence="2">
    <location>
        <begin position="297"/>
        <end position="477"/>
    </location>
</feature>
<dbReference type="GO" id="GO:0004497">
    <property type="term" value="F:monooxygenase activity"/>
    <property type="evidence" value="ECO:0007669"/>
    <property type="project" value="InterPro"/>
</dbReference>
<dbReference type="GO" id="GO:0016705">
    <property type="term" value="F:oxidoreductase activity, acting on paired donors, with incorporation or reduction of molecular oxygen"/>
    <property type="evidence" value="ECO:0007669"/>
    <property type="project" value="InterPro"/>
</dbReference>
<dbReference type="PANTHER" id="PTHR46306">
    <property type="entry name" value="BTB/POZ DOMAIN-CONTAINING PROTEIN 9"/>
    <property type="match status" value="1"/>
</dbReference>
<dbReference type="CDD" id="cd18186">
    <property type="entry name" value="BTB_POZ_ZBTB_KLHL-like"/>
    <property type="match status" value="1"/>
</dbReference>
<dbReference type="GO" id="GO:0005506">
    <property type="term" value="F:iron ion binding"/>
    <property type="evidence" value="ECO:0007669"/>
    <property type="project" value="InterPro"/>
</dbReference>
<dbReference type="SUPFAM" id="SSF54695">
    <property type="entry name" value="POZ domain"/>
    <property type="match status" value="1"/>
</dbReference>
<dbReference type="InterPro" id="IPR036396">
    <property type="entry name" value="Cyt_P450_sf"/>
</dbReference>
<dbReference type="PROSITE" id="PS50097">
    <property type="entry name" value="BTB"/>
    <property type="match status" value="1"/>
</dbReference>
<dbReference type="SMART" id="SM00225">
    <property type="entry name" value="BTB"/>
    <property type="match status" value="1"/>
</dbReference>
<name>A0A2N0RSQ1_9GLOM</name>
<reference evidence="3 4" key="2">
    <citation type="submission" date="2017-10" db="EMBL/GenBank/DDBJ databases">
        <title>Genome analyses suggest a sexual origin of heterokaryosis in a supposedly ancient asexual fungus.</title>
        <authorList>
            <person name="Corradi N."/>
            <person name="Sedzielewska K."/>
            <person name="Noel J."/>
            <person name="Charron P."/>
            <person name="Farinelli L."/>
            <person name="Marton T."/>
            <person name="Kruger M."/>
            <person name="Pelin A."/>
            <person name="Brachmann A."/>
            <person name="Corradi N."/>
        </authorList>
    </citation>
    <scope>NUCLEOTIDE SEQUENCE [LARGE SCALE GENOMIC DNA]</scope>
    <source>
        <strain evidence="3 4">A1</strain>
    </source>
</reference>
<gene>
    <name evidence="3" type="ORF">RhiirA1_459866</name>
</gene>
<dbReference type="InterPro" id="IPR011705">
    <property type="entry name" value="BACK"/>
</dbReference>
<evidence type="ECO:0000259" key="2">
    <source>
        <dbReference type="PROSITE" id="PS51886"/>
    </source>
</evidence>
<dbReference type="InterPro" id="IPR001128">
    <property type="entry name" value="Cyt_P450"/>
</dbReference>
<reference evidence="3 4" key="1">
    <citation type="submission" date="2017-10" db="EMBL/GenBank/DDBJ databases">
        <title>Extensive intraspecific genome diversity in a model arbuscular mycorrhizal fungus.</title>
        <authorList>
            <person name="Chen E.C.H."/>
            <person name="Morin E."/>
            <person name="Baudet D."/>
            <person name="Noel J."/>
            <person name="Ndikumana S."/>
            <person name="Charron P."/>
            <person name="St-Onge C."/>
            <person name="Giorgi J."/>
            <person name="Grigoriev I.V."/>
            <person name="Roux C."/>
            <person name="Martin F.M."/>
            <person name="Corradi N."/>
        </authorList>
    </citation>
    <scope>NUCLEOTIDE SEQUENCE [LARGE SCALE GENOMIC DNA]</scope>
    <source>
        <strain evidence="3 4">A1</strain>
    </source>
</reference>
<dbReference type="GO" id="GO:0005737">
    <property type="term" value="C:cytoplasm"/>
    <property type="evidence" value="ECO:0007669"/>
    <property type="project" value="TreeGrafter"/>
</dbReference>
<dbReference type="InterPro" id="IPR052407">
    <property type="entry name" value="BTB_POZ_domain_cont_9"/>
</dbReference>
<sequence length="553" mass="65097">MTTQFLPKLSQNYIELLEDDVYYDTTIEVGEDPNVKIFRAHRNILCCRSTYLRRTLVPNKKNNDVLAHIKLSNILPEIFQIILKYIYGGILLLNEQDTSNIVKVMVAADELLLQEIVDYLQNYLIKNKSDWIEQHFEFIHRTSFQSNYLLGLQQFCTDLMAKSPEKIFKSLDFTSLPEKSLVQLIKKDYLQMREVKVWEHLLKWGLSQNPTLISDPNNWSDDDFKTMENTLQHCLPLIRFFSLSSKEFLQKVRPYKKLLKKQLYEDLLNSHLNPDSEPSDNISLPRTVKDDEIIDSKIVNLNIISVISRWIDKADNNKFAHLRELYLPYKFPLLLRGSRDGFTPKMFHKLCDGRPATIAFIKVKETEEILGGYNPTTWFTTSDIIYTKMRDCFIFSFKNRDNFKDVGISYVQNTASALQHNKRFGPIFGNDLVICNSKDESKDYDVISCQKIHYEKKIRDCDDTRFSIEDYEIFQIIKSYQRGTVLRYIPVVFIVGRLNIEDDKVGRYHWPKGTQFQILTSALMMRDDCWTDPEKFDSDIFYKAINIYLKKTF</sequence>
<evidence type="ECO:0000259" key="1">
    <source>
        <dbReference type="PROSITE" id="PS50097"/>
    </source>
</evidence>
<proteinExistence type="predicted"/>
<dbReference type="Gene3D" id="1.10.630.10">
    <property type="entry name" value="Cytochrome P450"/>
    <property type="match status" value="1"/>
</dbReference>
<dbReference type="AlphaFoldDB" id="A0A2N0RSQ1"/>
<dbReference type="GO" id="GO:0020037">
    <property type="term" value="F:heme binding"/>
    <property type="evidence" value="ECO:0007669"/>
    <property type="project" value="InterPro"/>
</dbReference>
<dbReference type="PANTHER" id="PTHR46306:SF1">
    <property type="entry name" value="BTB_POZ DOMAIN-CONTAINING PROTEIN 9"/>
    <property type="match status" value="1"/>
</dbReference>
<accession>A0A2N0RSQ1</accession>
<protein>
    <submittedName>
        <fullName evidence="3">BTB-domain-containing protein</fullName>
    </submittedName>
</protein>
<dbReference type="SUPFAM" id="SSF48264">
    <property type="entry name" value="Cytochrome P450"/>
    <property type="match status" value="1"/>
</dbReference>
<comment type="caution">
    <text evidence="3">The sequence shown here is derived from an EMBL/GenBank/DDBJ whole genome shotgun (WGS) entry which is preliminary data.</text>
</comment>
<dbReference type="Gene3D" id="3.30.710.10">
    <property type="entry name" value="Potassium Channel Kv1.1, Chain A"/>
    <property type="match status" value="1"/>
</dbReference>
<dbReference type="Pfam" id="PF00067">
    <property type="entry name" value="p450"/>
    <property type="match status" value="1"/>
</dbReference>
<evidence type="ECO:0000313" key="4">
    <source>
        <dbReference type="Proteomes" id="UP000232688"/>
    </source>
</evidence>
<dbReference type="Pfam" id="PF00651">
    <property type="entry name" value="BTB"/>
    <property type="match status" value="1"/>
</dbReference>
<dbReference type="VEuPathDB" id="FungiDB:RhiirFUN_007881"/>
<dbReference type="VEuPathDB" id="FungiDB:RhiirFUN_025721"/>
<dbReference type="Pfam" id="PF07534">
    <property type="entry name" value="TLD"/>
    <property type="match status" value="1"/>
</dbReference>
<evidence type="ECO:0000313" key="3">
    <source>
        <dbReference type="EMBL" id="PKC66330.1"/>
    </source>
</evidence>
<organism evidence="3 4">
    <name type="scientific">Rhizophagus irregularis</name>
    <dbReference type="NCBI Taxonomy" id="588596"/>
    <lineage>
        <taxon>Eukaryota</taxon>
        <taxon>Fungi</taxon>
        <taxon>Fungi incertae sedis</taxon>
        <taxon>Mucoromycota</taxon>
        <taxon>Glomeromycotina</taxon>
        <taxon>Glomeromycetes</taxon>
        <taxon>Glomerales</taxon>
        <taxon>Glomeraceae</taxon>
        <taxon>Rhizophagus</taxon>
    </lineage>
</organism>
<dbReference type="InterPro" id="IPR006571">
    <property type="entry name" value="TLDc_dom"/>
</dbReference>
<dbReference type="InterPro" id="IPR011333">
    <property type="entry name" value="SKP1/BTB/POZ_sf"/>
</dbReference>
<dbReference type="InterPro" id="IPR000210">
    <property type="entry name" value="BTB/POZ_dom"/>
</dbReference>